<gene>
    <name evidence="2" type="ORF">A7U60_g7166</name>
</gene>
<evidence type="ECO:0000313" key="3">
    <source>
        <dbReference type="Proteomes" id="UP000757232"/>
    </source>
</evidence>
<comment type="caution">
    <text evidence="2">The sequence shown here is derived from an EMBL/GenBank/DDBJ whole genome shotgun (WGS) entry which is preliminary data.</text>
</comment>
<name>A0A9Q5HTY6_SANBA</name>
<proteinExistence type="predicted"/>
<protein>
    <submittedName>
        <fullName evidence="2">Uncharacterized protein</fullName>
    </submittedName>
</protein>
<evidence type="ECO:0000256" key="1">
    <source>
        <dbReference type="SAM" id="MobiDB-lite"/>
    </source>
</evidence>
<reference evidence="2" key="1">
    <citation type="submission" date="2016-06" db="EMBL/GenBank/DDBJ databases">
        <title>Draft Genome sequence of the fungus Inonotus baumii.</title>
        <authorList>
            <person name="Zhu H."/>
            <person name="Lin W."/>
        </authorList>
    </citation>
    <scope>NUCLEOTIDE SEQUENCE</scope>
    <source>
        <strain evidence="2">821</strain>
    </source>
</reference>
<feature type="compositionally biased region" description="Polar residues" evidence="1">
    <location>
        <begin position="159"/>
        <end position="173"/>
    </location>
</feature>
<feature type="compositionally biased region" description="Polar residues" evidence="1">
    <location>
        <begin position="213"/>
        <end position="223"/>
    </location>
</feature>
<feature type="region of interest" description="Disordered" evidence="1">
    <location>
        <begin position="271"/>
        <end position="312"/>
    </location>
</feature>
<dbReference type="Proteomes" id="UP000757232">
    <property type="component" value="Unassembled WGS sequence"/>
</dbReference>
<feature type="region of interest" description="Disordered" evidence="1">
    <location>
        <begin position="149"/>
        <end position="230"/>
    </location>
</feature>
<accession>A0A9Q5HTY6</accession>
<dbReference type="EMBL" id="LNZH02000207">
    <property type="protein sequence ID" value="OCB85814.1"/>
    <property type="molecule type" value="Genomic_DNA"/>
</dbReference>
<dbReference type="OrthoDB" id="3171382at2759"/>
<feature type="compositionally biased region" description="Acidic residues" evidence="1">
    <location>
        <begin position="198"/>
        <end position="207"/>
    </location>
</feature>
<dbReference type="AlphaFoldDB" id="A0A9Q5HTY6"/>
<keyword evidence="3" id="KW-1185">Reference proteome</keyword>
<sequence>MRPSCLKTAAFPIACVFTVRGRHNTSARSPGTFPAAEVKESNPSSVITTWNRFEYKPRALMVGFIDPNPPKPPERPPPPRRKWWKGMFTNPIQIKRPAQGKYSPKVDERCFTWCSQTARGRTDGQDAWCRSLCIRRVFEHEVRQLTSHFSHDAAHHSRLSTPETSKATTSASENNRKSPELKYPLPPEGQRKLFNFGVDDESDDDGDNSPSSRYPSATTNSNSKGKEKQGREVKYWEEGWYVWMTKNRWAAQEKMDLMMLDLEKQAHWQKVKEQEEHAWTESQSQAQSPDKETDRVGGGETGTTNIFGENGNVESHLAPVPIRHPYPNAAEESFLLRIPTHLSVFPYLSQVFQPTNKVLSIFKQSLDNGDQRDLFMRGWEAAREGVPFRLVKNVVRTCLESFKKGPRDEE</sequence>
<organism evidence="2 3">
    <name type="scientific">Sanghuangporus baumii</name>
    <name type="common">Phellinus baumii</name>
    <dbReference type="NCBI Taxonomy" id="108892"/>
    <lineage>
        <taxon>Eukaryota</taxon>
        <taxon>Fungi</taxon>
        <taxon>Dikarya</taxon>
        <taxon>Basidiomycota</taxon>
        <taxon>Agaricomycotina</taxon>
        <taxon>Agaricomycetes</taxon>
        <taxon>Hymenochaetales</taxon>
        <taxon>Hymenochaetaceae</taxon>
        <taxon>Sanghuangporus</taxon>
    </lineage>
</organism>
<evidence type="ECO:0000313" key="2">
    <source>
        <dbReference type="EMBL" id="OCB85814.1"/>
    </source>
</evidence>